<dbReference type="GeneID" id="25261165"/>
<comment type="caution">
    <text evidence="2">The sequence shown here is derived from an EMBL/GenBank/DDBJ whole genome shotgun (WGS) entry which is preliminary data.</text>
</comment>
<sequence length="123" mass="13549">MENLQERLLANAAGKKEKVAIKAGASWDTISLTWEKKVSSARIHEEGTAEGRASMLTCSEGAVIKFGAAKISTQLANESERINLERETIEESRMENASASKTSFQEATFTSRINRAMERPLCI</sequence>
<dbReference type="HOGENOM" id="CLU_2015820_0_0_1"/>
<reference evidence="2 3" key="1">
    <citation type="submission" date="2014-04" db="EMBL/GenBank/DDBJ databases">
        <title>A new species of microsporidia sheds light on the evolution of extreme parasitism.</title>
        <authorList>
            <person name="Haag K.L."/>
            <person name="James T.Y."/>
            <person name="Larsson R."/>
            <person name="Schaer T.M."/>
            <person name="Refardt D."/>
            <person name="Pombert J.-F."/>
            <person name="Ebert D."/>
        </authorList>
    </citation>
    <scope>NUCLEOTIDE SEQUENCE [LARGE SCALE GENOMIC DNA]</scope>
    <source>
        <strain evidence="2 3">UGP3</strain>
        <tissue evidence="2">Spores</tissue>
    </source>
</reference>
<proteinExistence type="predicted"/>
<dbReference type="RefSeq" id="XP_013236359.1">
    <property type="nucleotide sequence ID" value="XM_013380905.1"/>
</dbReference>
<keyword evidence="3" id="KW-1185">Reference proteome</keyword>
<protein>
    <submittedName>
        <fullName evidence="2">Uncharacterized protein</fullName>
    </submittedName>
</protein>
<evidence type="ECO:0000313" key="3">
    <source>
        <dbReference type="Proteomes" id="UP000029725"/>
    </source>
</evidence>
<evidence type="ECO:0000313" key="2">
    <source>
        <dbReference type="EMBL" id="KGG49932.1"/>
    </source>
</evidence>
<dbReference type="AlphaFoldDB" id="A0A098VLG5"/>
<feature type="region of interest" description="Disordered" evidence="1">
    <location>
        <begin position="86"/>
        <end position="105"/>
    </location>
</feature>
<name>A0A098VLG5_9MICR</name>
<organism evidence="2 3">
    <name type="scientific">Mitosporidium daphniae</name>
    <dbReference type="NCBI Taxonomy" id="1485682"/>
    <lineage>
        <taxon>Eukaryota</taxon>
        <taxon>Fungi</taxon>
        <taxon>Fungi incertae sedis</taxon>
        <taxon>Microsporidia</taxon>
        <taxon>Mitosporidium</taxon>
    </lineage>
</organism>
<dbReference type="Proteomes" id="UP000029725">
    <property type="component" value="Unassembled WGS sequence"/>
</dbReference>
<dbReference type="VEuPathDB" id="MicrosporidiaDB:DI09_9p150"/>
<gene>
    <name evidence="2" type="ORF">DI09_9p150</name>
</gene>
<evidence type="ECO:0000256" key="1">
    <source>
        <dbReference type="SAM" id="MobiDB-lite"/>
    </source>
</evidence>
<accession>A0A098VLG5</accession>
<feature type="compositionally biased region" description="Polar residues" evidence="1">
    <location>
        <begin position="95"/>
        <end position="105"/>
    </location>
</feature>
<dbReference type="EMBL" id="JMKJ01000612">
    <property type="protein sequence ID" value="KGG49932.1"/>
    <property type="molecule type" value="Genomic_DNA"/>
</dbReference>